<evidence type="ECO:0000313" key="4">
    <source>
        <dbReference type="Proteomes" id="UP001322277"/>
    </source>
</evidence>
<feature type="compositionally biased region" description="Low complexity" evidence="1">
    <location>
        <begin position="226"/>
        <end position="260"/>
    </location>
</feature>
<feature type="chain" id="PRO_5043657435" evidence="2">
    <location>
        <begin position="20"/>
        <end position="329"/>
    </location>
</feature>
<feature type="compositionally biased region" description="Polar residues" evidence="1">
    <location>
        <begin position="290"/>
        <end position="305"/>
    </location>
</feature>
<organism evidence="3 4">
    <name type="scientific">Colletotrichum destructivum</name>
    <dbReference type="NCBI Taxonomy" id="34406"/>
    <lineage>
        <taxon>Eukaryota</taxon>
        <taxon>Fungi</taxon>
        <taxon>Dikarya</taxon>
        <taxon>Ascomycota</taxon>
        <taxon>Pezizomycotina</taxon>
        <taxon>Sordariomycetes</taxon>
        <taxon>Hypocreomycetidae</taxon>
        <taxon>Glomerellales</taxon>
        <taxon>Glomerellaceae</taxon>
        <taxon>Colletotrichum</taxon>
        <taxon>Colletotrichum destructivum species complex</taxon>
    </lineage>
</organism>
<reference evidence="4" key="1">
    <citation type="journal article" date="2023" name="bioRxiv">
        <title>Complete genome of the Medicago anthracnose fungus, Colletotrichum destructivum, reveals a mini-chromosome-like region within a core chromosome.</title>
        <authorList>
            <person name="Lapalu N."/>
            <person name="Simon A."/>
            <person name="Lu A."/>
            <person name="Plaumann P.-L."/>
            <person name="Amselem J."/>
            <person name="Pigne S."/>
            <person name="Auger A."/>
            <person name="Koch C."/>
            <person name="Dallery J.-F."/>
            <person name="O'Connell R.J."/>
        </authorList>
    </citation>
    <scope>NUCLEOTIDE SEQUENCE [LARGE SCALE GENOMIC DNA]</scope>
    <source>
        <strain evidence="4">CBS 520.97</strain>
    </source>
</reference>
<dbReference type="KEGG" id="cdet:87950906"/>
<protein>
    <submittedName>
        <fullName evidence="3">Uncharacterized protein</fullName>
    </submittedName>
</protein>
<accession>A0AAX4J1G5</accession>
<dbReference type="GeneID" id="87950906"/>
<feature type="region of interest" description="Disordered" evidence="1">
    <location>
        <begin position="163"/>
        <end position="209"/>
    </location>
</feature>
<keyword evidence="2" id="KW-0732">Signal</keyword>
<proteinExistence type="predicted"/>
<dbReference type="RefSeq" id="XP_062786613.1">
    <property type="nucleotide sequence ID" value="XM_062930562.1"/>
</dbReference>
<gene>
    <name evidence="3" type="ORF">CDEST_14406</name>
</gene>
<dbReference type="EMBL" id="CP137314">
    <property type="protein sequence ID" value="WQF89392.1"/>
    <property type="molecule type" value="Genomic_DNA"/>
</dbReference>
<keyword evidence="4" id="KW-1185">Reference proteome</keyword>
<evidence type="ECO:0000313" key="3">
    <source>
        <dbReference type="EMBL" id="WQF89392.1"/>
    </source>
</evidence>
<dbReference type="Proteomes" id="UP001322277">
    <property type="component" value="Chromosome 10"/>
</dbReference>
<feature type="compositionally biased region" description="Low complexity" evidence="1">
    <location>
        <begin position="270"/>
        <end position="282"/>
    </location>
</feature>
<feature type="region of interest" description="Disordered" evidence="1">
    <location>
        <begin position="226"/>
        <end position="305"/>
    </location>
</feature>
<feature type="signal peptide" evidence="2">
    <location>
        <begin position="1"/>
        <end position="19"/>
    </location>
</feature>
<sequence length="329" mass="34071">METIRILIVVGILVKSVMAHHGKPAVCAWDPAIVVEAGSILSAKIDNPWNNRCEATLQFLDPTYLPITWTFDPANCKGQQLGQFVVPKSAPSGDAVVNCHVLIRNGLGNMDSEQLLRLGRVGCISSLLQTTTILQTQTDEGNTVTRLVSSVLTLSTTSFASMPTSNNILPARDPLPTSLDPSRTTQGSQLSITSPTAPGTSIESFTSTLTAPGASIETFTSTLTSNTMTAPETGSSLDPLSPTSTTITTPTPTSNAVTTLKAGDGLDAGSPPITTPSTSTPINPEDPSLSGASASGGIKNQPSDSIPTTISVVTMTVTQPGLCTTTFTA</sequence>
<evidence type="ECO:0000256" key="2">
    <source>
        <dbReference type="SAM" id="SignalP"/>
    </source>
</evidence>
<dbReference type="AlphaFoldDB" id="A0AAX4J1G5"/>
<name>A0AAX4J1G5_9PEZI</name>
<feature type="compositionally biased region" description="Polar residues" evidence="1">
    <location>
        <begin position="179"/>
        <end position="209"/>
    </location>
</feature>
<evidence type="ECO:0000256" key="1">
    <source>
        <dbReference type="SAM" id="MobiDB-lite"/>
    </source>
</evidence>